<dbReference type="GO" id="GO:0016301">
    <property type="term" value="F:kinase activity"/>
    <property type="evidence" value="ECO:0007669"/>
    <property type="project" value="UniProtKB-KW"/>
</dbReference>
<protein>
    <submittedName>
        <fullName evidence="2">Histidine kinase</fullName>
    </submittedName>
</protein>
<evidence type="ECO:0000313" key="3">
    <source>
        <dbReference type="Proteomes" id="UP000260665"/>
    </source>
</evidence>
<sequence>MKLSELLARQFTLPSIPKVVALLLSELDRNEVDLQKVNQLISTDPALTTRLLRLANSDFFKLGGKINSVSEALALLNLDLVRTMAQEAATGVSMRAVPGINLPRFWEYSLNVARVSRSLAGVVRQNQQAAFTCGLIHAFGELAMHLAMPEQTALLSEKFEPLDMRRASAERNTFGYSYAAVSAGFASMWHFPQPMVDALEHQYAPFENNVYEPLAGVIHLATWRARGKEANMNERALAVTFPGSVGVVLSLDIDMVLQQDPFDWAAHT</sequence>
<dbReference type="EMBL" id="QFZK01000001">
    <property type="protein sequence ID" value="RFO98615.1"/>
    <property type="molecule type" value="Genomic_DNA"/>
</dbReference>
<dbReference type="PROSITE" id="PS51833">
    <property type="entry name" value="HDOD"/>
    <property type="match status" value="1"/>
</dbReference>
<dbReference type="RefSeq" id="WP_117173387.1">
    <property type="nucleotide sequence ID" value="NZ_QFZK01000001.1"/>
</dbReference>
<dbReference type="Pfam" id="PF08668">
    <property type="entry name" value="HDOD"/>
    <property type="match status" value="1"/>
</dbReference>
<organism evidence="2 3">
    <name type="scientific">Rhodoferax lacus</name>
    <dbReference type="NCBI Taxonomy" id="2184758"/>
    <lineage>
        <taxon>Bacteria</taxon>
        <taxon>Pseudomonadati</taxon>
        <taxon>Pseudomonadota</taxon>
        <taxon>Betaproteobacteria</taxon>
        <taxon>Burkholderiales</taxon>
        <taxon>Comamonadaceae</taxon>
        <taxon>Rhodoferax</taxon>
    </lineage>
</organism>
<dbReference type="InterPro" id="IPR052340">
    <property type="entry name" value="RNase_Y/CdgJ"/>
</dbReference>
<keyword evidence="2" id="KW-0418">Kinase</keyword>
<accession>A0A3E1RGU9</accession>
<dbReference type="InterPro" id="IPR013976">
    <property type="entry name" value="HDOD"/>
</dbReference>
<dbReference type="SUPFAM" id="SSF109604">
    <property type="entry name" value="HD-domain/PDEase-like"/>
    <property type="match status" value="1"/>
</dbReference>
<evidence type="ECO:0000259" key="1">
    <source>
        <dbReference type="PROSITE" id="PS51833"/>
    </source>
</evidence>
<gene>
    <name evidence="2" type="ORF">DIC66_01650</name>
</gene>
<dbReference type="PANTHER" id="PTHR33525">
    <property type="match status" value="1"/>
</dbReference>
<feature type="domain" description="HDOD" evidence="1">
    <location>
        <begin position="13"/>
        <end position="205"/>
    </location>
</feature>
<keyword evidence="2" id="KW-0808">Transferase</keyword>
<dbReference type="Proteomes" id="UP000260665">
    <property type="component" value="Unassembled WGS sequence"/>
</dbReference>
<evidence type="ECO:0000313" key="2">
    <source>
        <dbReference type="EMBL" id="RFO98615.1"/>
    </source>
</evidence>
<dbReference type="Gene3D" id="1.10.3210.10">
    <property type="entry name" value="Hypothetical protein af1432"/>
    <property type="match status" value="1"/>
</dbReference>
<proteinExistence type="predicted"/>
<dbReference type="PANTHER" id="PTHR33525:SF6">
    <property type="entry name" value="HDOD DOMAIN-CONTAINING PROTEIN"/>
    <property type="match status" value="1"/>
</dbReference>
<dbReference type="AlphaFoldDB" id="A0A3E1RGU9"/>
<reference evidence="2 3" key="1">
    <citation type="submission" date="2018-05" db="EMBL/GenBank/DDBJ databases">
        <title>Rhodoferax soyangensis sp.nov., isolated from an oligotrophic freshwater lake.</title>
        <authorList>
            <person name="Park M."/>
        </authorList>
    </citation>
    <scope>NUCLEOTIDE SEQUENCE [LARGE SCALE GENOMIC DNA]</scope>
    <source>
        <strain evidence="2 3">IMCC26218</strain>
    </source>
</reference>
<keyword evidence="3" id="KW-1185">Reference proteome</keyword>
<dbReference type="OrthoDB" id="9770715at2"/>
<comment type="caution">
    <text evidence="2">The sequence shown here is derived from an EMBL/GenBank/DDBJ whole genome shotgun (WGS) entry which is preliminary data.</text>
</comment>
<name>A0A3E1RGU9_9BURK</name>